<feature type="compositionally biased region" description="Basic and acidic residues" evidence="1">
    <location>
        <begin position="92"/>
        <end position="101"/>
    </location>
</feature>
<dbReference type="EMBL" id="VSSQ01078729">
    <property type="protein sequence ID" value="MPN28436.1"/>
    <property type="molecule type" value="Genomic_DNA"/>
</dbReference>
<feature type="region of interest" description="Disordered" evidence="1">
    <location>
        <begin position="65"/>
        <end position="101"/>
    </location>
</feature>
<name>A0A645GQH2_9ZZZZ</name>
<sequence length="101" mass="11185">MNQEAVGPGQVGIPLFNIIGQADMEADRGAAGSRVEFAFGYGFRLGSGAFAGESNQIVKPLLEFPRRPVDGDDPETRLAVPDQSHRFRRFRRDPGRDHCRE</sequence>
<comment type="caution">
    <text evidence="2">The sequence shown here is derived from an EMBL/GenBank/DDBJ whole genome shotgun (WGS) entry which is preliminary data.</text>
</comment>
<protein>
    <submittedName>
        <fullName evidence="2">Uncharacterized protein</fullName>
    </submittedName>
</protein>
<evidence type="ECO:0000313" key="2">
    <source>
        <dbReference type="EMBL" id="MPN28436.1"/>
    </source>
</evidence>
<proteinExistence type="predicted"/>
<evidence type="ECO:0000256" key="1">
    <source>
        <dbReference type="SAM" id="MobiDB-lite"/>
    </source>
</evidence>
<dbReference type="AlphaFoldDB" id="A0A645GQH2"/>
<reference evidence="2" key="1">
    <citation type="submission" date="2019-08" db="EMBL/GenBank/DDBJ databases">
        <authorList>
            <person name="Kucharzyk K."/>
            <person name="Murdoch R.W."/>
            <person name="Higgins S."/>
            <person name="Loffler F."/>
        </authorList>
    </citation>
    <scope>NUCLEOTIDE SEQUENCE</scope>
</reference>
<accession>A0A645GQH2</accession>
<gene>
    <name evidence="2" type="ORF">SDC9_175877</name>
</gene>
<organism evidence="2">
    <name type="scientific">bioreactor metagenome</name>
    <dbReference type="NCBI Taxonomy" id="1076179"/>
    <lineage>
        <taxon>unclassified sequences</taxon>
        <taxon>metagenomes</taxon>
        <taxon>ecological metagenomes</taxon>
    </lineage>
</organism>
<feature type="compositionally biased region" description="Basic and acidic residues" evidence="1">
    <location>
        <begin position="65"/>
        <end position="76"/>
    </location>
</feature>